<proteinExistence type="predicted"/>
<dbReference type="PANTHER" id="PTHR45749:SF23">
    <property type="entry name" value="ZINC FINGER MYM-TYPE PROTEIN 1-LIKE"/>
    <property type="match status" value="1"/>
</dbReference>
<dbReference type="Proteomes" id="UP001652625">
    <property type="component" value="Chromosome 15"/>
</dbReference>
<organism evidence="1 2">
    <name type="scientific">Hydra vulgaris</name>
    <name type="common">Hydra</name>
    <name type="synonym">Hydra attenuata</name>
    <dbReference type="NCBI Taxonomy" id="6087"/>
    <lineage>
        <taxon>Eukaryota</taxon>
        <taxon>Metazoa</taxon>
        <taxon>Cnidaria</taxon>
        <taxon>Hydrozoa</taxon>
        <taxon>Hydroidolina</taxon>
        <taxon>Anthoathecata</taxon>
        <taxon>Aplanulata</taxon>
        <taxon>Hydridae</taxon>
        <taxon>Hydra</taxon>
    </lineage>
</organism>
<keyword evidence="1" id="KW-1185">Reference proteome</keyword>
<accession>A0ABM4DML4</accession>
<gene>
    <name evidence="2" type="primary">LOC136091990</name>
</gene>
<evidence type="ECO:0000313" key="1">
    <source>
        <dbReference type="Proteomes" id="UP001652625"/>
    </source>
</evidence>
<evidence type="ECO:0000313" key="2">
    <source>
        <dbReference type="RefSeq" id="XP_065675783.1"/>
    </source>
</evidence>
<dbReference type="RefSeq" id="XP_065675783.1">
    <property type="nucleotide sequence ID" value="XM_065819711.1"/>
</dbReference>
<sequence>MDNSVPLVESQSHLEANNNIDTLLHTNAMVVVKQINNKTDEEHQDTYQTDIGLCKSVSKNVQEYFIRKESAENQNITDNFEKSQRVYDNPNRIRYCSSALFTRIRPLTNEKSNRTWRCYSPINGKIYCFICKLLSSTQTDLCHGINDWINAKLAFVMHKKSPCHLAASLTYIEHSRLAGRVVIIHEEGVESQTNFWRSVLERVVDVIKFFAARGLPFRGHVQKFGSHENGNYKGILEVLAKYDPFLAIHIEKKGNSKRRNVSCLSSTI</sequence>
<protein>
    <submittedName>
        <fullName evidence="2">Uncharacterized protein LOC136091990</fullName>
    </submittedName>
</protein>
<dbReference type="PANTHER" id="PTHR45749">
    <property type="match status" value="1"/>
</dbReference>
<reference evidence="2" key="1">
    <citation type="submission" date="2025-08" db="UniProtKB">
        <authorList>
            <consortium name="RefSeq"/>
        </authorList>
    </citation>
    <scope>IDENTIFICATION</scope>
</reference>
<name>A0ABM4DML4_HYDVU</name>
<dbReference type="GeneID" id="136091990"/>